<comment type="catalytic activity">
    <reaction evidence="5">
        <text>S-methyl-5'-thioadenosine + H2O = 5-(methylsulfanyl)-D-ribose + adenine</text>
        <dbReference type="Rhea" id="RHEA:13617"/>
        <dbReference type="ChEBI" id="CHEBI:15377"/>
        <dbReference type="ChEBI" id="CHEBI:16708"/>
        <dbReference type="ChEBI" id="CHEBI:17509"/>
        <dbReference type="ChEBI" id="CHEBI:78440"/>
        <dbReference type="EC" id="3.2.2.9"/>
    </reaction>
</comment>
<gene>
    <name evidence="5 10" type="primary">mtnN</name>
    <name evidence="10" type="ORF">RWD45_08040</name>
</gene>
<dbReference type="InterPro" id="IPR000845">
    <property type="entry name" value="Nucleoside_phosphorylase_d"/>
</dbReference>
<feature type="binding site" evidence="5">
    <location>
        <position position="376"/>
    </location>
    <ligand>
        <name>substrate</name>
    </ligand>
</feature>
<dbReference type="Pfam" id="PF07423">
    <property type="entry name" value="DUF1510"/>
    <property type="match status" value="1"/>
</dbReference>
<feature type="domain" description="Nucleoside phosphorylase" evidence="8">
    <location>
        <begin position="226"/>
        <end position="450"/>
    </location>
</feature>
<evidence type="ECO:0000256" key="7">
    <source>
        <dbReference type="SAM" id="Phobius"/>
    </source>
</evidence>
<evidence type="ECO:0000256" key="2">
    <source>
        <dbReference type="ARBA" id="ARBA00022605"/>
    </source>
</evidence>
<dbReference type="Proteomes" id="UP001275315">
    <property type="component" value="Unassembled WGS sequence"/>
</dbReference>
<comment type="pathway">
    <text evidence="1 5">Amino-acid biosynthesis; L-methionine biosynthesis via salvage pathway; S-methyl-5-thio-alpha-D-ribose 1-phosphate from S-methyl-5'-thioadenosine (hydrolase route): step 1/2.</text>
</comment>
<dbReference type="GO" id="GO:0008782">
    <property type="term" value="F:adenosylhomocysteine nucleosidase activity"/>
    <property type="evidence" value="ECO:0007669"/>
    <property type="project" value="UniProtKB-EC"/>
</dbReference>
<feature type="active site" description="Proton donor" evidence="5">
    <location>
        <position position="421"/>
    </location>
</feature>
<keyword evidence="10" id="KW-0326">Glycosidase</keyword>
<sequence length="453" mass="49908">MSDHHQLSRVNKYEKRRKTTKSISILVLIASILILTLIGKWIFGGSNDADTTTKDDQNISQGQFDNEENNNGNDVESSEANATIDEDDKDSDVEEEDEENQTEIEKEMIETSDANVMEAYTANWQPIGTEQSGPHTTQFKKDTQDWLEMERAIQVATGLSEDNMVTHFIGNGGEPNKVVGTVTSNDKTEIYRVYLTWVDEQGWQPTKVEQLREIGRKSIFGGNNMTIGIIGAMDEEIALLQSEMIDNKEETVANCLFICGKLKGKDIVLLKSGIGKVNAAMATTIMHERYAPQQVINTGSAGGFSTELNIGDIVISTTIVHHDVDATAFDYAYGQVPNMPAVYEADAKLMKQAGEAAAKLSVKVVNGMIATGDSFMDNPERVAFARNKFPEMKAAEMEAAAIAQVCYQYNTPFVIIRSLSDIAGKQSSTSFDEFLEIAATNAATLIINMIENY</sequence>
<dbReference type="GO" id="GO:0008930">
    <property type="term" value="F:methylthioadenosine nucleosidase activity"/>
    <property type="evidence" value="ECO:0007669"/>
    <property type="project" value="UniProtKB-EC"/>
</dbReference>
<feature type="domain" description="DUF1510" evidence="9">
    <location>
        <begin position="120"/>
        <end position="211"/>
    </location>
</feature>
<dbReference type="InterPro" id="IPR010049">
    <property type="entry name" value="MTA_SAH_Nsdase"/>
</dbReference>
<reference evidence="10 11" key="1">
    <citation type="submission" date="2023-10" db="EMBL/GenBank/DDBJ databases">
        <title>Virgibacillus soli CC-YMP-6 genome.</title>
        <authorList>
            <person name="Miliotis G."/>
            <person name="Sengupta P."/>
            <person name="Hameed A."/>
            <person name="Chuvochina M."/>
            <person name="Mcdonagh F."/>
            <person name="Simpson A.C."/>
            <person name="Singh N.K."/>
            <person name="Rekha P.D."/>
            <person name="Raman K."/>
            <person name="Hugenholtz P."/>
            <person name="Venkateswaran K."/>
        </authorList>
    </citation>
    <scope>NUCLEOTIDE SEQUENCE [LARGE SCALE GENOMIC DNA]</scope>
    <source>
        <strain evidence="10 11">CC-YMP-6</strain>
    </source>
</reference>
<dbReference type="EC" id="3.2.2.9" evidence="5"/>
<feature type="region of interest" description="Disordered" evidence="6">
    <location>
        <begin position="53"/>
        <end position="103"/>
    </location>
</feature>
<feature type="binding site" evidence="5">
    <location>
        <position position="302"/>
    </location>
    <ligand>
        <name>substrate</name>
    </ligand>
</feature>
<evidence type="ECO:0000256" key="1">
    <source>
        <dbReference type="ARBA" id="ARBA00004945"/>
    </source>
</evidence>
<feature type="compositionally biased region" description="Low complexity" evidence="6">
    <location>
        <begin position="69"/>
        <end position="79"/>
    </location>
</feature>
<dbReference type="PANTHER" id="PTHR46832">
    <property type="entry name" value="5'-METHYLTHIOADENOSINE/S-ADENOSYLHOMOCYSTEINE NUCLEOSIDASE"/>
    <property type="match status" value="1"/>
</dbReference>
<dbReference type="EMBL" id="JAWDIQ010000001">
    <property type="protein sequence ID" value="MDY0408516.1"/>
    <property type="molecule type" value="Genomic_DNA"/>
</dbReference>
<evidence type="ECO:0000313" key="11">
    <source>
        <dbReference type="Proteomes" id="UP001275315"/>
    </source>
</evidence>
<comment type="catalytic activity">
    <reaction evidence="5">
        <text>5'-deoxyadenosine + H2O = 5-deoxy-D-ribose + adenine</text>
        <dbReference type="Rhea" id="RHEA:29859"/>
        <dbReference type="ChEBI" id="CHEBI:15377"/>
        <dbReference type="ChEBI" id="CHEBI:16708"/>
        <dbReference type="ChEBI" id="CHEBI:17319"/>
        <dbReference type="ChEBI" id="CHEBI:149540"/>
        <dbReference type="EC" id="3.2.2.9"/>
    </reaction>
</comment>
<evidence type="ECO:0000256" key="5">
    <source>
        <dbReference type="HAMAP-Rule" id="MF_01684"/>
    </source>
</evidence>
<organism evidence="10 11">
    <name type="scientific">Paracerasibacillus soli</name>
    <dbReference type="NCBI Taxonomy" id="480284"/>
    <lineage>
        <taxon>Bacteria</taxon>
        <taxon>Bacillati</taxon>
        <taxon>Bacillota</taxon>
        <taxon>Bacilli</taxon>
        <taxon>Bacillales</taxon>
        <taxon>Bacillaceae</taxon>
        <taxon>Paracerasibacillus</taxon>
    </lineage>
</organism>
<keyword evidence="3 5" id="KW-0378">Hydrolase</keyword>
<dbReference type="PANTHER" id="PTHR46832:SF1">
    <property type="entry name" value="5'-METHYLTHIOADENOSINE_S-ADENOSYLHOMOCYSTEINE NUCLEOSIDASE"/>
    <property type="match status" value="1"/>
</dbReference>
<evidence type="ECO:0000256" key="3">
    <source>
        <dbReference type="ARBA" id="ARBA00022801"/>
    </source>
</evidence>
<keyword evidence="2 5" id="KW-0028">Amino-acid biosynthesis</keyword>
<proteinExistence type="inferred from homology"/>
<dbReference type="NCBIfam" id="NF004079">
    <property type="entry name" value="PRK05584.1"/>
    <property type="match status" value="1"/>
</dbReference>
<comment type="caution">
    <text evidence="10">The sequence shown here is derived from an EMBL/GenBank/DDBJ whole genome shotgun (WGS) entry which is preliminary data.</text>
</comment>
<dbReference type="Gene3D" id="3.40.50.1580">
    <property type="entry name" value="Nucleoside phosphorylase domain"/>
    <property type="match status" value="1"/>
</dbReference>
<keyword evidence="11" id="KW-1185">Reference proteome</keyword>
<feature type="compositionally biased region" description="Acidic residues" evidence="6">
    <location>
        <begin position="84"/>
        <end position="102"/>
    </location>
</feature>
<comment type="similarity">
    <text evidence="5">Belongs to the PNP/UDP phosphorylase family. MtnN subfamily.</text>
</comment>
<evidence type="ECO:0000259" key="8">
    <source>
        <dbReference type="Pfam" id="PF01048"/>
    </source>
</evidence>
<accession>A0ABU5CQ61</accession>
<dbReference type="InterPro" id="IPR009988">
    <property type="entry name" value="DUF1510"/>
</dbReference>
<keyword evidence="7" id="KW-0812">Transmembrane</keyword>
<dbReference type="CDD" id="cd09008">
    <property type="entry name" value="MTAN"/>
    <property type="match status" value="1"/>
</dbReference>
<keyword evidence="4 5" id="KW-0486">Methionine biosynthesis</keyword>
<feature type="transmembrane region" description="Helical" evidence="7">
    <location>
        <begin position="21"/>
        <end position="43"/>
    </location>
</feature>
<evidence type="ECO:0000256" key="4">
    <source>
        <dbReference type="ARBA" id="ARBA00023167"/>
    </source>
</evidence>
<comment type="catalytic activity">
    <reaction evidence="5">
        <text>S-adenosyl-L-homocysteine + H2O = S-(5-deoxy-D-ribos-5-yl)-L-homocysteine + adenine</text>
        <dbReference type="Rhea" id="RHEA:17805"/>
        <dbReference type="ChEBI" id="CHEBI:15377"/>
        <dbReference type="ChEBI" id="CHEBI:16708"/>
        <dbReference type="ChEBI" id="CHEBI:57856"/>
        <dbReference type="ChEBI" id="CHEBI:58195"/>
        <dbReference type="EC" id="3.2.2.9"/>
    </reaction>
</comment>
<keyword evidence="7" id="KW-0472">Membrane</keyword>
<keyword evidence="7" id="KW-1133">Transmembrane helix</keyword>
<evidence type="ECO:0000313" key="10">
    <source>
        <dbReference type="EMBL" id="MDY0408516.1"/>
    </source>
</evidence>
<name>A0ABU5CQ61_9BACI</name>
<protein>
    <recommendedName>
        <fullName evidence="5">5'-methylthioadenosine/S-adenosylhomocysteine nucleosidase</fullName>
        <shortName evidence="5">MTA/SAH nucleosidase</shortName>
        <shortName evidence="5">MTAN</shortName>
        <ecNumber evidence="5">3.2.2.9</ecNumber>
    </recommendedName>
    <alternativeName>
        <fullName evidence="5">5'-deoxyadenosine nucleosidase</fullName>
        <shortName evidence="5">DOA nucleosidase</shortName>
        <shortName evidence="5">dAdo nucleosidase</shortName>
    </alternativeName>
    <alternativeName>
        <fullName evidence="5">5'-methylthioadenosine nucleosidase</fullName>
        <shortName evidence="5">MTA nucleosidase</shortName>
    </alternativeName>
    <alternativeName>
        <fullName evidence="5">S-adenosylhomocysteine nucleosidase</fullName>
        <shortName evidence="5">AdoHcy nucleosidase</shortName>
        <shortName evidence="5">SAH nucleosidase</shortName>
        <shortName evidence="5">SRH nucleosidase</shortName>
    </alternativeName>
</protein>
<feature type="binding site" evidence="5">
    <location>
        <begin position="397"/>
        <end position="398"/>
    </location>
    <ligand>
        <name>substrate</name>
    </ligand>
</feature>
<dbReference type="InterPro" id="IPR035994">
    <property type="entry name" value="Nucleoside_phosphorylase_sf"/>
</dbReference>
<comment type="function">
    <text evidence="5">Catalyzes the irreversible cleavage of the glycosidic bond in both 5'-methylthioadenosine (MTA) and S-adenosylhomocysteine (SAH/AdoHcy) to adenine and the corresponding thioribose, 5'-methylthioribose and S-ribosylhomocysteine, respectively. Also cleaves 5'-deoxyadenosine, a toxic by-product of radical S-adenosylmethionine (SAM) enzymes, into 5-deoxyribose and adenine.</text>
</comment>
<dbReference type="NCBIfam" id="TIGR01704">
    <property type="entry name" value="MTA_SAH-Nsdase"/>
    <property type="match status" value="1"/>
</dbReference>
<feature type="active site" description="Proton acceptor" evidence="5">
    <location>
        <position position="236"/>
    </location>
</feature>
<evidence type="ECO:0000256" key="6">
    <source>
        <dbReference type="SAM" id="MobiDB-lite"/>
    </source>
</evidence>
<dbReference type="SUPFAM" id="SSF53167">
    <property type="entry name" value="Purine and uridine phosphorylases"/>
    <property type="match status" value="1"/>
</dbReference>
<dbReference type="HAMAP" id="MF_01684">
    <property type="entry name" value="Salvage_MtnN"/>
    <property type="match status" value="1"/>
</dbReference>
<dbReference type="Pfam" id="PF01048">
    <property type="entry name" value="PNP_UDP_1"/>
    <property type="match status" value="1"/>
</dbReference>
<evidence type="ECO:0000259" key="9">
    <source>
        <dbReference type="Pfam" id="PF07423"/>
    </source>
</evidence>